<proteinExistence type="predicted"/>
<protein>
    <submittedName>
        <fullName evidence="2">Uncharacterized protein</fullName>
    </submittedName>
</protein>
<accession>A0A0D2GNR6</accession>
<dbReference type="EMBL" id="ARQD01000003">
    <property type="protein sequence ID" value="KIX85044.1"/>
    <property type="molecule type" value="Genomic_DNA"/>
</dbReference>
<dbReference type="Proteomes" id="UP000032214">
    <property type="component" value="Unassembled WGS sequence"/>
</dbReference>
<dbReference type="AlphaFoldDB" id="A0A0D2GNR6"/>
<evidence type="ECO:0000256" key="1">
    <source>
        <dbReference type="SAM" id="Phobius"/>
    </source>
</evidence>
<dbReference type="STRING" id="1306947.J120_03795"/>
<name>A0A0D2GNR6_9BACT</name>
<comment type="caution">
    <text evidence="2">The sequence shown here is derived from an EMBL/GenBank/DDBJ whole genome shotgun (WGS) entry which is preliminary data.</text>
</comment>
<keyword evidence="3" id="KW-1185">Reference proteome</keyword>
<keyword evidence="1" id="KW-0812">Transmembrane</keyword>
<keyword evidence="1" id="KW-0472">Membrane</keyword>
<feature type="transmembrane region" description="Helical" evidence="1">
    <location>
        <begin position="21"/>
        <end position="47"/>
    </location>
</feature>
<organism evidence="2 3">
    <name type="scientific">candidate division TM6 bacterium JCVI TM6SC1</name>
    <dbReference type="NCBI Taxonomy" id="1306947"/>
    <lineage>
        <taxon>Bacteria</taxon>
        <taxon>Candidatus Babelota</taxon>
        <taxon>Vermiphilus</taxon>
    </lineage>
</organism>
<sequence length="124" mass="14005">MRKQYTSRDNLLCQLFSCVKGFSLAHTAFTLLGCLVSAHIGSMWMFYLTNSATKVHTALSLIEYAYNKNEYPVLQAQNVIVISKPLNHPHVIDPDAILAPVPWRLLKISYAKQHIIVPTVHEEA</sequence>
<keyword evidence="1" id="KW-1133">Transmembrane helix</keyword>
<evidence type="ECO:0000313" key="2">
    <source>
        <dbReference type="EMBL" id="KIX85044.1"/>
    </source>
</evidence>
<gene>
    <name evidence="2" type="ORF">J120_03795</name>
</gene>
<dbReference type="PROSITE" id="PS51257">
    <property type="entry name" value="PROKAR_LIPOPROTEIN"/>
    <property type="match status" value="1"/>
</dbReference>
<reference evidence="2 3" key="1">
    <citation type="journal article" date="2013" name="Proc. Natl. Acad. Sci. U.S.A.">
        <title>Candidate phylum TM6 genome recovered from a hospital sink biofilm provides genomic insights into this uncultivated phylum.</title>
        <authorList>
            <person name="McLean J.S."/>
            <person name="Lombardo M.J."/>
            <person name="Badger J.H."/>
            <person name="Edlund A."/>
            <person name="Novotny M."/>
            <person name="Yee-Greenbaum J."/>
            <person name="Vyahhi N."/>
            <person name="Hall A.P."/>
            <person name="Yang Y."/>
            <person name="Dupont C.L."/>
            <person name="Ziegler M.G."/>
            <person name="Chitsaz H."/>
            <person name="Allen A.E."/>
            <person name="Yooseph S."/>
            <person name="Tesler G."/>
            <person name="Pevzner P.A."/>
            <person name="Friedman R.M."/>
            <person name="Nealson K.H."/>
            <person name="Venter J.C."/>
            <person name="Lasken R.S."/>
        </authorList>
    </citation>
    <scope>NUCLEOTIDE SEQUENCE [LARGE SCALE GENOMIC DNA]</scope>
    <source>
        <strain evidence="2 3">TM6SC1</strain>
    </source>
</reference>
<evidence type="ECO:0000313" key="3">
    <source>
        <dbReference type="Proteomes" id="UP000032214"/>
    </source>
</evidence>